<keyword evidence="3" id="KW-1185">Reference proteome</keyword>
<evidence type="ECO:0000313" key="2">
    <source>
        <dbReference type="EMBL" id="KFH46830.1"/>
    </source>
</evidence>
<reference evidence="3" key="1">
    <citation type="journal article" date="2014" name="Genome Announc.">
        <title>Genome sequence and annotation of Acremonium chrysogenum, producer of the beta-lactam antibiotic cephalosporin C.</title>
        <authorList>
            <person name="Terfehr D."/>
            <person name="Dahlmann T.A."/>
            <person name="Specht T."/>
            <person name="Zadra I."/>
            <person name="Kuernsteiner H."/>
            <person name="Kueck U."/>
        </authorList>
    </citation>
    <scope>NUCLEOTIDE SEQUENCE [LARGE SCALE GENOMIC DNA]</scope>
    <source>
        <strain evidence="3">ATCC 11550 / CBS 779.69 / DSM 880 / IAM 14645 / JCM 23072 / IMI 49137</strain>
    </source>
</reference>
<dbReference type="HOGENOM" id="CLU_1618493_0_0_1"/>
<dbReference type="Proteomes" id="UP000029964">
    <property type="component" value="Unassembled WGS sequence"/>
</dbReference>
<sequence length="164" mass="17175">MSSLKKIMNHVEEESHGSDVTQRHRDSIPSFGRAPDPTLSTSSYTSPADAPFIQAAAQGQGRSPSSHVAQPLITETSLSPGTSPSSRRRSNASNDSMDSSSYAPSHGYGPMSGSSGPPRPYMPAAGTGSEASVKLTPVTGRVSRAKKGVPVHICELCRPPKVKC</sequence>
<protein>
    <submittedName>
        <fullName evidence="2">Uncharacterized protein</fullName>
    </submittedName>
</protein>
<organism evidence="2 3">
    <name type="scientific">Hapsidospora chrysogenum (strain ATCC 11550 / CBS 779.69 / DSM 880 / IAM 14645 / JCM 23072 / IMI 49137)</name>
    <name type="common">Acremonium chrysogenum</name>
    <dbReference type="NCBI Taxonomy" id="857340"/>
    <lineage>
        <taxon>Eukaryota</taxon>
        <taxon>Fungi</taxon>
        <taxon>Dikarya</taxon>
        <taxon>Ascomycota</taxon>
        <taxon>Pezizomycotina</taxon>
        <taxon>Sordariomycetes</taxon>
        <taxon>Hypocreomycetidae</taxon>
        <taxon>Hypocreales</taxon>
        <taxon>Bionectriaceae</taxon>
        <taxon>Hapsidospora</taxon>
    </lineage>
</organism>
<name>A0A086TBU8_HAPC1</name>
<dbReference type="OrthoDB" id="6077919at2759"/>
<dbReference type="EMBL" id="JPKY01000015">
    <property type="protein sequence ID" value="KFH46830.1"/>
    <property type="molecule type" value="Genomic_DNA"/>
</dbReference>
<feature type="compositionally biased region" description="Low complexity" evidence="1">
    <location>
        <begin position="76"/>
        <end position="116"/>
    </location>
</feature>
<feature type="compositionally biased region" description="Basic and acidic residues" evidence="1">
    <location>
        <begin position="9"/>
        <end position="27"/>
    </location>
</feature>
<accession>A0A086TBU8</accession>
<gene>
    <name evidence="2" type="ORF">ACRE_023730</name>
</gene>
<proteinExistence type="predicted"/>
<comment type="caution">
    <text evidence="2">The sequence shown here is derived from an EMBL/GenBank/DDBJ whole genome shotgun (WGS) entry which is preliminary data.</text>
</comment>
<evidence type="ECO:0000313" key="3">
    <source>
        <dbReference type="Proteomes" id="UP000029964"/>
    </source>
</evidence>
<feature type="region of interest" description="Disordered" evidence="1">
    <location>
        <begin position="1"/>
        <end position="136"/>
    </location>
</feature>
<dbReference type="STRING" id="857340.A0A086TBU8"/>
<evidence type="ECO:0000256" key="1">
    <source>
        <dbReference type="SAM" id="MobiDB-lite"/>
    </source>
</evidence>
<dbReference type="AlphaFoldDB" id="A0A086TBU8"/>